<gene>
    <name evidence="1" type="ORF">SAMN05216521_10581</name>
</gene>
<sequence>ALEVLDTPTWEPLPSDTQAALNALTTYAGQTTVTVIADGPGPDVTVEYVQDTRMVIADLQAQINAIRNGGTT</sequence>
<dbReference type="Proteomes" id="UP000182121">
    <property type="component" value="Unassembled WGS sequence"/>
</dbReference>
<dbReference type="AlphaFoldDB" id="A0A1I0JHS2"/>
<accession>A0A1I0JHS2</accession>
<evidence type="ECO:0000313" key="2">
    <source>
        <dbReference type="Proteomes" id="UP000182121"/>
    </source>
</evidence>
<name>A0A1I0JHS2_9FIRM</name>
<comment type="caution">
    <text evidence="1">The sequence shown here is derived from an EMBL/GenBank/DDBJ whole genome shotgun (WGS) entry which is preliminary data.</text>
</comment>
<reference evidence="1 2" key="1">
    <citation type="submission" date="2016-10" db="EMBL/GenBank/DDBJ databases">
        <authorList>
            <person name="Varghese N."/>
            <person name="Submissions S."/>
        </authorList>
    </citation>
    <scope>NUCLEOTIDE SEQUENCE [LARGE SCALE GENOMIC DNA]</scope>
    <source>
        <strain evidence="1 2">NLAE-zl-C196</strain>
    </source>
</reference>
<evidence type="ECO:0000313" key="1">
    <source>
        <dbReference type="EMBL" id="SEU09780.1"/>
    </source>
</evidence>
<proteinExistence type="predicted"/>
<dbReference type="EMBL" id="FOIO01000058">
    <property type="protein sequence ID" value="SEU09780.1"/>
    <property type="molecule type" value="Genomic_DNA"/>
</dbReference>
<protein>
    <submittedName>
        <fullName evidence="1">Uncharacterized protein</fullName>
    </submittedName>
</protein>
<organism evidence="1 2">
    <name type="scientific">Enterocloster clostridioformis</name>
    <dbReference type="NCBI Taxonomy" id="1531"/>
    <lineage>
        <taxon>Bacteria</taxon>
        <taxon>Bacillati</taxon>
        <taxon>Bacillota</taxon>
        <taxon>Clostridia</taxon>
        <taxon>Lachnospirales</taxon>
        <taxon>Lachnospiraceae</taxon>
        <taxon>Enterocloster</taxon>
    </lineage>
</organism>
<feature type="non-terminal residue" evidence="1">
    <location>
        <position position="1"/>
    </location>
</feature>